<evidence type="ECO:0008006" key="4">
    <source>
        <dbReference type="Google" id="ProtNLM"/>
    </source>
</evidence>
<evidence type="ECO:0000256" key="1">
    <source>
        <dbReference type="SAM" id="MobiDB-lite"/>
    </source>
</evidence>
<dbReference type="Proteomes" id="UP000757232">
    <property type="component" value="Unassembled WGS sequence"/>
</dbReference>
<feature type="region of interest" description="Disordered" evidence="1">
    <location>
        <begin position="1"/>
        <end position="77"/>
    </location>
</feature>
<name>A0A9Q5HTQ7_SANBA</name>
<gene>
    <name evidence="2" type="ORF">A7U60_g7131</name>
</gene>
<accession>A0A9Q5HTQ7</accession>
<protein>
    <recommendedName>
        <fullName evidence="4">Hypervirulence associated protein TUDOR domain-containing protein</fullName>
    </recommendedName>
</protein>
<feature type="compositionally biased region" description="Basic and acidic residues" evidence="1">
    <location>
        <begin position="7"/>
        <end position="27"/>
    </location>
</feature>
<sequence length="77" mass="8886">MNATSRIRQEGDHVKYAPFHRVADPKTTKSQSTGEVTEVNERPKKEDPEHKTYTIQNDKTGKESTYGQRHITEKLDD</sequence>
<keyword evidence="3" id="KW-1185">Reference proteome</keyword>
<feature type="compositionally biased region" description="Basic and acidic residues" evidence="1">
    <location>
        <begin position="39"/>
        <end position="52"/>
    </location>
</feature>
<evidence type="ECO:0000313" key="3">
    <source>
        <dbReference type="Proteomes" id="UP000757232"/>
    </source>
</evidence>
<comment type="caution">
    <text evidence="2">The sequence shown here is derived from an EMBL/GenBank/DDBJ whole genome shotgun (WGS) entry which is preliminary data.</text>
</comment>
<reference evidence="2" key="1">
    <citation type="submission" date="2016-06" db="EMBL/GenBank/DDBJ databases">
        <title>Draft Genome sequence of the fungus Inonotus baumii.</title>
        <authorList>
            <person name="Zhu H."/>
            <person name="Lin W."/>
        </authorList>
    </citation>
    <scope>NUCLEOTIDE SEQUENCE</scope>
    <source>
        <strain evidence="2">821</strain>
    </source>
</reference>
<dbReference type="EMBL" id="LNZH02000207">
    <property type="protein sequence ID" value="OCB85779.1"/>
    <property type="molecule type" value="Genomic_DNA"/>
</dbReference>
<dbReference type="OrthoDB" id="10052172at2759"/>
<feature type="compositionally biased region" description="Polar residues" evidence="1">
    <location>
        <begin position="53"/>
        <end position="67"/>
    </location>
</feature>
<organism evidence="2 3">
    <name type="scientific">Sanghuangporus baumii</name>
    <name type="common">Phellinus baumii</name>
    <dbReference type="NCBI Taxonomy" id="108892"/>
    <lineage>
        <taxon>Eukaryota</taxon>
        <taxon>Fungi</taxon>
        <taxon>Dikarya</taxon>
        <taxon>Basidiomycota</taxon>
        <taxon>Agaricomycotina</taxon>
        <taxon>Agaricomycetes</taxon>
        <taxon>Hymenochaetales</taxon>
        <taxon>Hymenochaetaceae</taxon>
        <taxon>Sanghuangporus</taxon>
    </lineage>
</organism>
<evidence type="ECO:0000313" key="2">
    <source>
        <dbReference type="EMBL" id="OCB85779.1"/>
    </source>
</evidence>
<dbReference type="AlphaFoldDB" id="A0A9Q5HTQ7"/>
<proteinExistence type="predicted"/>